<evidence type="ECO:0000313" key="3">
    <source>
        <dbReference type="Proteomes" id="UP000501690"/>
    </source>
</evidence>
<evidence type="ECO:0000313" key="1">
    <source>
        <dbReference type="EMBL" id="QCE11054.1"/>
    </source>
</evidence>
<evidence type="ECO:0000313" key="2">
    <source>
        <dbReference type="EMBL" id="QCE11150.1"/>
    </source>
</evidence>
<reference evidence="1 3" key="1">
    <citation type="submission" date="2019-04" db="EMBL/GenBank/DDBJ databases">
        <title>An improved genome assembly and genetic linkage map for asparagus bean, Vigna unguiculata ssp. sesquipedialis.</title>
        <authorList>
            <person name="Xia Q."/>
            <person name="Zhang R."/>
            <person name="Dong Y."/>
        </authorList>
    </citation>
    <scope>NUCLEOTIDE SEQUENCE [LARGE SCALE GENOMIC DNA]</scope>
    <source>
        <tissue evidence="1">Leaf</tissue>
    </source>
</reference>
<accession>A0A4D6NE87</accession>
<dbReference type="EMBL" id="CP039354">
    <property type="protein sequence ID" value="QCE11150.1"/>
    <property type="molecule type" value="Genomic_DNA"/>
</dbReference>
<dbReference type="EMBL" id="CP039354">
    <property type="protein sequence ID" value="QCE11054.1"/>
    <property type="molecule type" value="Genomic_DNA"/>
</dbReference>
<keyword evidence="3" id="KW-1185">Reference proteome</keyword>
<proteinExistence type="predicted"/>
<organism evidence="1 3">
    <name type="scientific">Vigna unguiculata</name>
    <name type="common">Cowpea</name>
    <dbReference type="NCBI Taxonomy" id="3917"/>
    <lineage>
        <taxon>Eukaryota</taxon>
        <taxon>Viridiplantae</taxon>
        <taxon>Streptophyta</taxon>
        <taxon>Embryophyta</taxon>
        <taxon>Tracheophyta</taxon>
        <taxon>Spermatophyta</taxon>
        <taxon>Magnoliopsida</taxon>
        <taxon>eudicotyledons</taxon>
        <taxon>Gunneridae</taxon>
        <taxon>Pentapetalae</taxon>
        <taxon>rosids</taxon>
        <taxon>fabids</taxon>
        <taxon>Fabales</taxon>
        <taxon>Fabaceae</taxon>
        <taxon>Papilionoideae</taxon>
        <taxon>50 kb inversion clade</taxon>
        <taxon>NPAAA clade</taxon>
        <taxon>indigoferoid/millettioid clade</taxon>
        <taxon>Phaseoleae</taxon>
        <taxon>Vigna</taxon>
    </lineage>
</organism>
<dbReference type="AlphaFoldDB" id="A0A4D6NE87"/>
<dbReference type="Proteomes" id="UP000501690">
    <property type="component" value="Linkage Group LG10"/>
</dbReference>
<sequence length="109" mass="12465">MLSVEERQIVGILEKFSHKLPTKGLKELKDGNKAKIVEDLSLLQTKYDENKVVWARKIQVLEAEKKQFSTWKVRSLDSEKKVKEKVKDPSHFGGVDIEAANEEEEVGDV</sequence>
<gene>
    <name evidence="1" type="ORF">DEO72_LG10g2287</name>
    <name evidence="2" type="ORF">DEO72_LG10g2383</name>
</gene>
<name>A0A4D6NE87_VIGUN</name>
<protein>
    <submittedName>
        <fullName evidence="1">Uncharacterized protein</fullName>
    </submittedName>
</protein>